<evidence type="ECO:0000313" key="2">
    <source>
        <dbReference type="EMBL" id="KAG9063929.1"/>
    </source>
</evidence>
<evidence type="ECO:0000259" key="1">
    <source>
        <dbReference type="Pfam" id="PF23948"/>
    </source>
</evidence>
<name>A0A9P7XQ49_9FUNG</name>
<proteinExistence type="predicted"/>
<reference evidence="2" key="1">
    <citation type="submission" date="2021-06" db="EMBL/GenBank/DDBJ databases">
        <title>Genome Sequence of Mortierella hyaline Strain SCG-10, a Cold-Adapted, Nitrate-Reducing Fungus Isolated from Soil in Minnesota, USA.</title>
        <authorList>
            <person name="Aldossari N."/>
        </authorList>
    </citation>
    <scope>NUCLEOTIDE SEQUENCE</scope>
    <source>
        <strain evidence="2">SCG-10</strain>
    </source>
</reference>
<accession>A0A9P7XQ49</accession>
<feature type="domain" description="Arm-like repeat" evidence="1">
    <location>
        <begin position="3"/>
        <end position="86"/>
    </location>
</feature>
<organism evidence="2 3">
    <name type="scientific">Linnemannia hyalina</name>
    <dbReference type="NCBI Taxonomy" id="64524"/>
    <lineage>
        <taxon>Eukaryota</taxon>
        <taxon>Fungi</taxon>
        <taxon>Fungi incertae sedis</taxon>
        <taxon>Mucoromycota</taxon>
        <taxon>Mortierellomycotina</taxon>
        <taxon>Mortierellomycetes</taxon>
        <taxon>Mortierellales</taxon>
        <taxon>Mortierellaceae</taxon>
        <taxon>Linnemannia</taxon>
    </lineage>
</organism>
<keyword evidence="3" id="KW-1185">Reference proteome</keyword>
<evidence type="ECO:0000313" key="3">
    <source>
        <dbReference type="Proteomes" id="UP000707451"/>
    </source>
</evidence>
<dbReference type="AlphaFoldDB" id="A0A9P7XQ49"/>
<dbReference type="InterPro" id="IPR056251">
    <property type="entry name" value="Arm_rpt_dom"/>
</dbReference>
<dbReference type="EMBL" id="JAHRHY010000015">
    <property type="protein sequence ID" value="KAG9063929.1"/>
    <property type="molecule type" value="Genomic_DNA"/>
</dbReference>
<comment type="caution">
    <text evidence="2">The sequence shown here is derived from an EMBL/GenBank/DDBJ whole genome shotgun (WGS) entry which is preliminary data.</text>
</comment>
<gene>
    <name evidence="2" type="ORF">KI688_004043</name>
</gene>
<dbReference type="Pfam" id="PF23948">
    <property type="entry name" value="ARM_5"/>
    <property type="match status" value="1"/>
</dbReference>
<sequence length="117" mass="12687">MALTELKNSADPVQLFQVDYALQAPRYIIGDESTQQAVLRFGGGVAMAVSGVGSVCKLDPAKLHSSISILHQAAMQTYEGTESVLEGMRVSQKDSNEIILFLFTLCIHSHLDFLGCL</sequence>
<dbReference type="Proteomes" id="UP000707451">
    <property type="component" value="Unassembled WGS sequence"/>
</dbReference>
<protein>
    <recommendedName>
        <fullName evidence="1">Arm-like repeat domain-containing protein</fullName>
    </recommendedName>
</protein>